<name>A0A8S9FNA2_BRACR</name>
<evidence type="ECO:0000256" key="1">
    <source>
        <dbReference type="SAM" id="MobiDB-lite"/>
    </source>
</evidence>
<accession>A0A8S9FNA2</accession>
<sequence>MMHPSPSPSQRDHSNLYATRSTLNSKWNSNNPTHKTTQNSKWNLNKPTHSVLGEKQLVDQRGLGQNPIDDLTGVDWTDLDLDRNSASP</sequence>
<comment type="caution">
    <text evidence="2">The sequence shown here is derived from an EMBL/GenBank/DDBJ whole genome shotgun (WGS) entry which is preliminary data.</text>
</comment>
<gene>
    <name evidence="2" type="ORF">F2Q70_00029320</name>
</gene>
<reference evidence="2" key="1">
    <citation type="submission" date="2019-12" db="EMBL/GenBank/DDBJ databases">
        <title>Genome sequencing and annotation of Brassica cretica.</title>
        <authorList>
            <person name="Studholme D.J."/>
            <person name="Sarris P.F."/>
        </authorList>
    </citation>
    <scope>NUCLEOTIDE SEQUENCE</scope>
    <source>
        <strain evidence="2">PFS-102/07</strain>
        <tissue evidence="2">Leaf</tissue>
    </source>
</reference>
<feature type="region of interest" description="Disordered" evidence="1">
    <location>
        <begin position="1"/>
        <end position="46"/>
    </location>
</feature>
<evidence type="ECO:0000313" key="2">
    <source>
        <dbReference type="EMBL" id="KAF2533488.1"/>
    </source>
</evidence>
<feature type="compositionally biased region" description="Polar residues" evidence="1">
    <location>
        <begin position="16"/>
        <end position="46"/>
    </location>
</feature>
<proteinExistence type="predicted"/>
<feature type="region of interest" description="Disordered" evidence="1">
    <location>
        <begin position="59"/>
        <end position="88"/>
    </location>
</feature>
<protein>
    <submittedName>
        <fullName evidence="2">Uncharacterized protein</fullName>
    </submittedName>
</protein>
<dbReference type="EMBL" id="QGKY02002305">
    <property type="protein sequence ID" value="KAF2533488.1"/>
    <property type="molecule type" value="Genomic_DNA"/>
</dbReference>
<dbReference type="AlphaFoldDB" id="A0A8S9FNA2"/>
<organism evidence="2">
    <name type="scientific">Brassica cretica</name>
    <name type="common">Mustard</name>
    <dbReference type="NCBI Taxonomy" id="69181"/>
    <lineage>
        <taxon>Eukaryota</taxon>
        <taxon>Viridiplantae</taxon>
        <taxon>Streptophyta</taxon>
        <taxon>Embryophyta</taxon>
        <taxon>Tracheophyta</taxon>
        <taxon>Spermatophyta</taxon>
        <taxon>Magnoliopsida</taxon>
        <taxon>eudicotyledons</taxon>
        <taxon>Gunneridae</taxon>
        <taxon>Pentapetalae</taxon>
        <taxon>rosids</taxon>
        <taxon>malvids</taxon>
        <taxon>Brassicales</taxon>
        <taxon>Brassicaceae</taxon>
        <taxon>Brassiceae</taxon>
        <taxon>Brassica</taxon>
    </lineage>
</organism>